<dbReference type="OrthoDB" id="2383679at2759"/>
<sequence>MPRGSVSQVLKIATLPEGVKMTITNVSFNIPSGNNSWWPTFAGITKNSSPNDKKNTFPFEVSPTINHGRIGEVGLTSLSVFDSGEGPSASIEFTLSGGVFSKRAQKGSITVATSEWGSWTSLWGNANQVVLAYGFSDCPIVTKTIDIAVSGHTQELNLEVALDKEGQKPAMRWGRETSLAFDAANLLLSGVYYVHEKGYEWALGAVGI</sequence>
<evidence type="ECO:0000313" key="1">
    <source>
        <dbReference type="EMBL" id="KAF2993898.1"/>
    </source>
</evidence>
<keyword evidence="2" id="KW-1185">Reference proteome</keyword>
<accession>A0A9P4T3N5</accession>
<gene>
    <name evidence="1" type="ORF">E8E13_002691</name>
</gene>
<dbReference type="Proteomes" id="UP000801428">
    <property type="component" value="Unassembled WGS sequence"/>
</dbReference>
<name>A0A9P4T3N5_CURKU</name>
<proteinExistence type="predicted"/>
<evidence type="ECO:0000313" key="2">
    <source>
        <dbReference type="Proteomes" id="UP000801428"/>
    </source>
</evidence>
<dbReference type="EMBL" id="SWKU01000046">
    <property type="protein sequence ID" value="KAF2993898.1"/>
    <property type="molecule type" value="Genomic_DNA"/>
</dbReference>
<reference evidence="1" key="1">
    <citation type="submission" date="2019-04" db="EMBL/GenBank/DDBJ databases">
        <title>Sequencing of skin fungus with MAO and IRED activity.</title>
        <authorList>
            <person name="Marsaioli A.J."/>
            <person name="Bonatto J.M.C."/>
            <person name="Reis Junior O."/>
        </authorList>
    </citation>
    <scope>NUCLEOTIDE SEQUENCE</scope>
    <source>
        <strain evidence="1">30M1</strain>
    </source>
</reference>
<dbReference type="AlphaFoldDB" id="A0A9P4T3N5"/>
<protein>
    <submittedName>
        <fullName evidence="1">Uncharacterized protein</fullName>
    </submittedName>
</protein>
<comment type="caution">
    <text evidence="1">The sequence shown here is derived from an EMBL/GenBank/DDBJ whole genome shotgun (WGS) entry which is preliminary data.</text>
</comment>
<organism evidence="1 2">
    <name type="scientific">Curvularia kusanoi</name>
    <name type="common">Cochliobolus kusanoi</name>
    <dbReference type="NCBI Taxonomy" id="90978"/>
    <lineage>
        <taxon>Eukaryota</taxon>
        <taxon>Fungi</taxon>
        <taxon>Dikarya</taxon>
        <taxon>Ascomycota</taxon>
        <taxon>Pezizomycotina</taxon>
        <taxon>Dothideomycetes</taxon>
        <taxon>Pleosporomycetidae</taxon>
        <taxon>Pleosporales</taxon>
        <taxon>Pleosporineae</taxon>
        <taxon>Pleosporaceae</taxon>
        <taxon>Curvularia</taxon>
    </lineage>
</organism>